<dbReference type="Proteomes" id="UP001595912">
    <property type="component" value="Unassembled WGS sequence"/>
</dbReference>
<accession>A0ABV9W4L5</accession>
<organism evidence="1 2">
    <name type="scientific">Dactylosporangium cerinum</name>
    <dbReference type="NCBI Taxonomy" id="1434730"/>
    <lineage>
        <taxon>Bacteria</taxon>
        <taxon>Bacillati</taxon>
        <taxon>Actinomycetota</taxon>
        <taxon>Actinomycetes</taxon>
        <taxon>Micromonosporales</taxon>
        <taxon>Micromonosporaceae</taxon>
        <taxon>Dactylosporangium</taxon>
    </lineage>
</organism>
<evidence type="ECO:0000313" key="1">
    <source>
        <dbReference type="EMBL" id="MFC5001951.1"/>
    </source>
</evidence>
<dbReference type="EMBL" id="JBHSIU010000041">
    <property type="protein sequence ID" value="MFC5001951.1"/>
    <property type="molecule type" value="Genomic_DNA"/>
</dbReference>
<protein>
    <submittedName>
        <fullName evidence="1">Uncharacterized protein</fullName>
    </submittedName>
</protein>
<keyword evidence="2" id="KW-1185">Reference proteome</keyword>
<evidence type="ECO:0000313" key="2">
    <source>
        <dbReference type="Proteomes" id="UP001595912"/>
    </source>
</evidence>
<comment type="caution">
    <text evidence="1">The sequence shown here is derived from an EMBL/GenBank/DDBJ whole genome shotgun (WGS) entry which is preliminary data.</text>
</comment>
<name>A0ABV9W4L5_9ACTN</name>
<reference evidence="2" key="1">
    <citation type="journal article" date="2019" name="Int. J. Syst. Evol. Microbiol.">
        <title>The Global Catalogue of Microorganisms (GCM) 10K type strain sequencing project: providing services to taxonomists for standard genome sequencing and annotation.</title>
        <authorList>
            <consortium name="The Broad Institute Genomics Platform"/>
            <consortium name="The Broad Institute Genome Sequencing Center for Infectious Disease"/>
            <person name="Wu L."/>
            <person name="Ma J."/>
        </authorList>
    </citation>
    <scope>NUCLEOTIDE SEQUENCE [LARGE SCALE GENOMIC DNA]</scope>
    <source>
        <strain evidence="2">CGMCC 4.7152</strain>
    </source>
</reference>
<gene>
    <name evidence="1" type="ORF">ACFPIJ_29470</name>
</gene>
<proteinExistence type="predicted"/>
<sequence length="64" mass="7134">MYSLHDWFPGGAYQPRLTRFDNPFAAAPFPDDALPCGGHWGVSHCDESWVRADWLIGAEGRIAT</sequence>